<feature type="non-terminal residue" evidence="2">
    <location>
        <position position="1"/>
    </location>
</feature>
<dbReference type="InterPro" id="IPR038770">
    <property type="entry name" value="Na+/solute_symporter_sf"/>
</dbReference>
<feature type="non-terminal residue" evidence="2">
    <location>
        <position position="94"/>
    </location>
</feature>
<dbReference type="Gene3D" id="1.20.1530.20">
    <property type="match status" value="1"/>
</dbReference>
<evidence type="ECO:0008006" key="4">
    <source>
        <dbReference type="Google" id="ProtNLM"/>
    </source>
</evidence>
<dbReference type="EMBL" id="JAFFZP010000174">
    <property type="protein sequence ID" value="MBN0989988.1"/>
    <property type="molecule type" value="Genomic_DNA"/>
</dbReference>
<gene>
    <name evidence="2" type="ORF">JW498_21810</name>
</gene>
<evidence type="ECO:0000313" key="2">
    <source>
        <dbReference type="EMBL" id="MBN0989988.1"/>
    </source>
</evidence>
<dbReference type="Proteomes" id="UP000760472">
    <property type="component" value="Unassembled WGS sequence"/>
</dbReference>
<dbReference type="PANTHER" id="PTHR46157:SF4">
    <property type="entry name" value="K(+) EFFLUX ANTIPORTER 3, CHLOROPLASTIC"/>
    <property type="match status" value="1"/>
</dbReference>
<name>A0ABS2WE42_9GAMM</name>
<keyword evidence="1" id="KW-0472">Membrane</keyword>
<feature type="transmembrane region" description="Helical" evidence="1">
    <location>
        <begin position="21"/>
        <end position="42"/>
    </location>
</feature>
<evidence type="ECO:0000313" key="3">
    <source>
        <dbReference type="Proteomes" id="UP000760472"/>
    </source>
</evidence>
<evidence type="ECO:0000256" key="1">
    <source>
        <dbReference type="SAM" id="Phobius"/>
    </source>
</evidence>
<sequence length="94" mass="10100">AGEFGFVLLNLAGGTKLIDPFIIQVVLASMVLSMLLAPFIIAKSDQIVLKFSNNEWMMQSLALTKIASRTMSTNKHVIVCGFGRSGQSLATLLA</sequence>
<proteinExistence type="predicted"/>
<organism evidence="2 3">
    <name type="scientific">Amphritea pacifica</name>
    <dbReference type="NCBI Taxonomy" id="2811233"/>
    <lineage>
        <taxon>Bacteria</taxon>
        <taxon>Pseudomonadati</taxon>
        <taxon>Pseudomonadota</taxon>
        <taxon>Gammaproteobacteria</taxon>
        <taxon>Oceanospirillales</taxon>
        <taxon>Oceanospirillaceae</taxon>
        <taxon>Amphritea</taxon>
    </lineage>
</organism>
<accession>A0ABS2WE42</accession>
<reference evidence="2 3" key="1">
    <citation type="submission" date="2021-02" db="EMBL/GenBank/DDBJ databases">
        <title>A novel species of genus Amphritea isolated from a fishpond in China.</title>
        <authorList>
            <person name="Lu H."/>
        </authorList>
    </citation>
    <scope>NUCLEOTIDE SEQUENCE [LARGE SCALE GENOMIC DNA]</scope>
    <source>
        <strain evidence="2 3">RP18W</strain>
    </source>
</reference>
<comment type="caution">
    <text evidence="2">The sequence shown here is derived from an EMBL/GenBank/DDBJ whole genome shotgun (WGS) entry which is preliminary data.</text>
</comment>
<keyword evidence="3" id="KW-1185">Reference proteome</keyword>
<dbReference type="PANTHER" id="PTHR46157">
    <property type="entry name" value="K(+) EFFLUX ANTIPORTER 3, CHLOROPLASTIC"/>
    <property type="match status" value="1"/>
</dbReference>
<keyword evidence="1" id="KW-0812">Transmembrane</keyword>
<protein>
    <recommendedName>
        <fullName evidence="4">Potassium transporter</fullName>
    </recommendedName>
</protein>
<keyword evidence="1" id="KW-1133">Transmembrane helix</keyword>